<sequence length="160" mass="17402">MHVRAQRCFPEPRTHIRIDVNSKESEMGDEALSPAEVISQLTARYNAGDLAGAMSYISEDAVNHGPPPTANLIEWRARWDAARAVLPDLQANVQLVITQDDLVCRLIRITGTSAAPESAGKPVDVLGMDIIRVRDGLVVEHWALADTAAMTAQLQGEPPQ</sequence>
<comment type="caution">
    <text evidence="1">The sequence shown here is derived from an EMBL/GenBank/DDBJ whole genome shotgun (WGS) entry which is preliminary data.</text>
</comment>
<dbReference type="EMBL" id="VXLC01000051">
    <property type="protein sequence ID" value="KAA8877302.1"/>
    <property type="molecule type" value="Genomic_DNA"/>
</dbReference>
<accession>A0A5N0DJQ5</accession>
<proteinExistence type="predicted"/>
<dbReference type="Gene3D" id="3.10.450.50">
    <property type="match status" value="1"/>
</dbReference>
<name>A0A5N0DJQ5_9NOCA</name>
<evidence type="ECO:0000313" key="2">
    <source>
        <dbReference type="Proteomes" id="UP000323876"/>
    </source>
</evidence>
<evidence type="ECO:0000313" key="1">
    <source>
        <dbReference type="EMBL" id="KAA8877302.1"/>
    </source>
</evidence>
<dbReference type="AlphaFoldDB" id="A0A5N0DJQ5"/>
<reference evidence="1 2" key="1">
    <citation type="submission" date="2019-09" db="EMBL/GenBank/DDBJ databases">
        <authorList>
            <person name="Wang X."/>
        </authorList>
    </citation>
    <scope>NUCLEOTIDE SEQUENCE [LARGE SCALE GENOMIC DNA]</scope>
    <source>
        <strain evidence="1 2">CICC 11023</strain>
    </source>
</reference>
<keyword evidence="2" id="KW-1185">Reference proteome</keyword>
<dbReference type="InterPro" id="IPR009959">
    <property type="entry name" value="Cyclase_SnoaL-like"/>
</dbReference>
<organism evidence="1 2">
    <name type="scientific">Nocardia colli</name>
    <dbReference type="NCBI Taxonomy" id="2545717"/>
    <lineage>
        <taxon>Bacteria</taxon>
        <taxon>Bacillati</taxon>
        <taxon>Actinomycetota</taxon>
        <taxon>Actinomycetes</taxon>
        <taxon>Mycobacteriales</taxon>
        <taxon>Nocardiaceae</taxon>
        <taxon>Nocardia</taxon>
    </lineage>
</organism>
<dbReference type="Pfam" id="PF07366">
    <property type="entry name" value="SnoaL"/>
    <property type="match status" value="1"/>
</dbReference>
<dbReference type="InterPro" id="IPR032710">
    <property type="entry name" value="NTF2-like_dom_sf"/>
</dbReference>
<dbReference type="GO" id="GO:0030638">
    <property type="term" value="P:polyketide metabolic process"/>
    <property type="evidence" value="ECO:0007669"/>
    <property type="project" value="InterPro"/>
</dbReference>
<gene>
    <name evidence="1" type="ORF">F3087_44825</name>
</gene>
<protein>
    <submittedName>
        <fullName evidence="1">Ester cyclase</fullName>
    </submittedName>
</protein>
<dbReference type="OrthoDB" id="129343at2"/>
<dbReference type="SUPFAM" id="SSF54427">
    <property type="entry name" value="NTF2-like"/>
    <property type="match status" value="1"/>
</dbReference>
<dbReference type="Proteomes" id="UP000323876">
    <property type="component" value="Unassembled WGS sequence"/>
</dbReference>